<gene>
    <name evidence="1" type="ORF">ISN44_As08g035430</name>
</gene>
<name>A0A8T2BBX0_ARASU</name>
<comment type="caution">
    <text evidence="1">The sequence shown here is derived from an EMBL/GenBank/DDBJ whole genome shotgun (WGS) entry which is preliminary data.</text>
</comment>
<evidence type="ECO:0000313" key="1">
    <source>
        <dbReference type="EMBL" id="KAG7584040.1"/>
    </source>
</evidence>
<dbReference type="AlphaFoldDB" id="A0A8T2BBX0"/>
<proteinExistence type="predicted"/>
<evidence type="ECO:0000313" key="2">
    <source>
        <dbReference type="Proteomes" id="UP000694251"/>
    </source>
</evidence>
<accession>A0A8T2BBX0</accession>
<sequence>MNMSKRLALLGARSALSLARRQGLGSSYRRPFSYRQISELTKDSNQSKQSQEHHSTVMQHDIEKLRGEMEKMQIELRSVIENTTNKLSREIGAVNSEVNESSIRILVSLLAVVVSVVFMPR</sequence>
<dbReference type="Proteomes" id="UP000694251">
    <property type="component" value="Chromosome 8"/>
</dbReference>
<protein>
    <submittedName>
        <fullName evidence="1">Uncharacterized protein</fullName>
    </submittedName>
</protein>
<dbReference type="OrthoDB" id="10566060at2759"/>
<dbReference type="EMBL" id="JAEFBJ010000008">
    <property type="protein sequence ID" value="KAG7584040.1"/>
    <property type="molecule type" value="Genomic_DNA"/>
</dbReference>
<keyword evidence="2" id="KW-1185">Reference proteome</keyword>
<reference evidence="1 2" key="1">
    <citation type="submission" date="2020-12" db="EMBL/GenBank/DDBJ databases">
        <title>Concerted genomic and epigenomic changes stabilize Arabidopsis allopolyploids.</title>
        <authorList>
            <person name="Chen Z."/>
        </authorList>
    </citation>
    <scope>NUCLEOTIDE SEQUENCE [LARGE SCALE GENOMIC DNA]</scope>
    <source>
        <strain evidence="1">As9502</strain>
        <tissue evidence="1">Leaf</tissue>
    </source>
</reference>
<organism evidence="1 2">
    <name type="scientific">Arabidopsis suecica</name>
    <name type="common">Swedish thale-cress</name>
    <name type="synonym">Cardaminopsis suecica</name>
    <dbReference type="NCBI Taxonomy" id="45249"/>
    <lineage>
        <taxon>Eukaryota</taxon>
        <taxon>Viridiplantae</taxon>
        <taxon>Streptophyta</taxon>
        <taxon>Embryophyta</taxon>
        <taxon>Tracheophyta</taxon>
        <taxon>Spermatophyta</taxon>
        <taxon>Magnoliopsida</taxon>
        <taxon>eudicotyledons</taxon>
        <taxon>Gunneridae</taxon>
        <taxon>Pentapetalae</taxon>
        <taxon>rosids</taxon>
        <taxon>malvids</taxon>
        <taxon>Brassicales</taxon>
        <taxon>Brassicaceae</taxon>
        <taxon>Camelineae</taxon>
        <taxon>Arabidopsis</taxon>
    </lineage>
</organism>